<reference evidence="1 2" key="1">
    <citation type="journal article" date="2016" name="G3 (Bethesda)">
        <title>First Draft Assembly and Annotation of the Genome of a California Endemic Oak Quercus lobata Nee (Fagaceae).</title>
        <authorList>
            <person name="Sork V.L."/>
            <person name="Fitz-Gibbon S.T."/>
            <person name="Puiu D."/>
            <person name="Crepeau M."/>
            <person name="Gugger P.F."/>
            <person name="Sherman R."/>
            <person name="Stevens K."/>
            <person name="Langley C.H."/>
            <person name="Pellegrini M."/>
            <person name="Salzberg S.L."/>
        </authorList>
    </citation>
    <scope>NUCLEOTIDE SEQUENCE [LARGE SCALE GENOMIC DNA]</scope>
    <source>
        <strain evidence="1 2">cv. SW786</strain>
    </source>
</reference>
<dbReference type="PANTHER" id="PTHR33116:SF78">
    <property type="entry name" value="OS12G0587133 PROTEIN"/>
    <property type="match status" value="1"/>
</dbReference>
<reference evidence="1" key="2">
    <citation type="submission" date="2021-01" db="UniProtKB">
        <authorList>
            <consortium name="EnsemblPlants"/>
        </authorList>
    </citation>
    <scope>IDENTIFICATION</scope>
</reference>
<dbReference type="Proteomes" id="UP000594261">
    <property type="component" value="Chromosome 6"/>
</dbReference>
<evidence type="ECO:0000313" key="2">
    <source>
        <dbReference type="Proteomes" id="UP000594261"/>
    </source>
</evidence>
<dbReference type="Gramene" id="QL06p010043:mrna">
    <property type="protein sequence ID" value="QL06p010043:mrna:CDS:10"/>
    <property type="gene ID" value="QL06p010043"/>
</dbReference>
<dbReference type="EnsemblPlants" id="QL06p010043:mrna">
    <property type="protein sequence ID" value="QL06p010043:mrna:CDS:10"/>
    <property type="gene ID" value="QL06p010043"/>
</dbReference>
<dbReference type="AlphaFoldDB" id="A0A7N2LXU5"/>
<organism evidence="1 2">
    <name type="scientific">Quercus lobata</name>
    <name type="common">Valley oak</name>
    <dbReference type="NCBI Taxonomy" id="97700"/>
    <lineage>
        <taxon>Eukaryota</taxon>
        <taxon>Viridiplantae</taxon>
        <taxon>Streptophyta</taxon>
        <taxon>Embryophyta</taxon>
        <taxon>Tracheophyta</taxon>
        <taxon>Spermatophyta</taxon>
        <taxon>Magnoliopsida</taxon>
        <taxon>eudicotyledons</taxon>
        <taxon>Gunneridae</taxon>
        <taxon>Pentapetalae</taxon>
        <taxon>rosids</taxon>
        <taxon>fabids</taxon>
        <taxon>Fagales</taxon>
        <taxon>Fagaceae</taxon>
        <taxon>Quercus</taxon>
    </lineage>
</organism>
<dbReference type="FunCoup" id="A0A7N2LXU5">
    <property type="interactions" value="2"/>
</dbReference>
<protein>
    <submittedName>
        <fullName evidence="1">Uncharacterized protein</fullName>
    </submittedName>
</protein>
<name>A0A7N2LXU5_QUELO</name>
<accession>A0A7N2LXU5</accession>
<dbReference type="InParanoid" id="A0A7N2LXU5"/>
<proteinExistence type="predicted"/>
<dbReference type="PANTHER" id="PTHR33116">
    <property type="entry name" value="REVERSE TRANSCRIPTASE ZINC-BINDING DOMAIN-CONTAINING PROTEIN-RELATED-RELATED"/>
    <property type="match status" value="1"/>
</dbReference>
<sequence length="391" mass="44240">MLFLVMMEVLSRMMKRVEGAGLIRGFQAIGRRGVGECVSHLLFADDTILFCDADVEQILHVRMLLLCFQAVTGLKVNVLKSKLVPVGEVNNIHALAEILGCRIGSLPMTYLGMPLGAAYKSPSIWNPILEKISRKLAGWKKLYLSKGGRLTLIKSTLSNLPTYFLSLFTIPSHVANKIEKIQRDFLWGESKLHLVGWDKVCAPKVNGGLGIRRLSTFNKALLGKWLWRFGVEETRLWRRVVALKFGEEWGGWSSKLGRGVHGCGLWRSIRKGWEVFSKHIRFEVGVGDRVKLWTDQWCGDSPLHLSFPVVYGIASNREASVASSLERLGTEARRSWKVLLLRNPNDWETGVVDDSLQIMGSNLPQSEQEDRMVWKLTKKGVFDIRSFYNKL</sequence>
<dbReference type="EMBL" id="LRBV02000006">
    <property type="status" value="NOT_ANNOTATED_CDS"/>
    <property type="molecule type" value="Genomic_DNA"/>
</dbReference>
<evidence type="ECO:0000313" key="1">
    <source>
        <dbReference type="EnsemblPlants" id="QL06p010043:mrna:CDS:10"/>
    </source>
</evidence>
<dbReference type="OMA" id="RITLRIC"/>
<keyword evidence="2" id="KW-1185">Reference proteome</keyword>